<dbReference type="PROSITE" id="PS00125">
    <property type="entry name" value="SER_THR_PHOSPHATASE"/>
    <property type="match status" value="1"/>
</dbReference>
<dbReference type="InterPro" id="IPR050341">
    <property type="entry name" value="PP1_catalytic_subunit"/>
</dbReference>
<feature type="domain" description="Serine/threonine specific protein phosphatases" evidence="3">
    <location>
        <begin position="167"/>
        <end position="172"/>
    </location>
</feature>
<dbReference type="Gene3D" id="3.60.21.10">
    <property type="match status" value="1"/>
</dbReference>
<reference evidence="5" key="1">
    <citation type="submission" date="2022-11" db="UniProtKB">
        <authorList>
            <consortium name="WormBaseParasite"/>
        </authorList>
    </citation>
    <scope>IDENTIFICATION</scope>
</reference>
<sequence length="500" mass="56171">MQRNNGVVRVAEVAWLLLKAGRAKFIWRSLSGGSPSYADTKQTGKQRASIAGLDVLSAAIQVAIVILKGIQMNQKITLEDILALMFTATRIIMEEGALVEVEVPIKVVGDIHGQYEDMHKLFGVIGKVPDVKMIFLGDYIDRGPQSLETMTYLLCLKVKYRDRIYLLRGNHETPAVNRIYGFYNECALKYNVGLWWDFQSFFNRMPMAGLISKRVLCMHGGLSPHLTSLDQIRQIKRPCEPLDRGLLIDLVWSDPTNKGDGWFYSPRGLSYSFGKGVLLAACRLLKIDLVIRAHQVVQDGYELMVGKKLITIFSAPNYAGQFNNAGAVVCIDDDLQVTFQQLRVPPGPTCVRPCPEVACAPGQALSLPQIQAASTIAQREWKKEEVKKVVGVKEREEERGEKDDKKENNKKAEVKGEKGESSDKDIEKKESQKKGQEKTAENKEDTRQQEALGNEEKSTEVKSGRWDSRMEMAKPYRKCFCVCRAISEVMVLGTCRTIFI</sequence>
<evidence type="ECO:0000256" key="1">
    <source>
        <dbReference type="RuleBase" id="RU004273"/>
    </source>
</evidence>
<dbReference type="GO" id="GO:0005634">
    <property type="term" value="C:nucleus"/>
    <property type="evidence" value="ECO:0007669"/>
    <property type="project" value="TreeGrafter"/>
</dbReference>
<dbReference type="EC" id="3.1.3.16" evidence="1"/>
<dbReference type="SMART" id="SM00156">
    <property type="entry name" value="PP2Ac"/>
    <property type="match status" value="1"/>
</dbReference>
<dbReference type="SUPFAM" id="SSF56300">
    <property type="entry name" value="Metallo-dependent phosphatases"/>
    <property type="match status" value="1"/>
</dbReference>
<protein>
    <recommendedName>
        <fullName evidence="1">Serine/threonine-protein phosphatase</fullName>
        <ecNumber evidence="1">3.1.3.16</ecNumber>
    </recommendedName>
</protein>
<dbReference type="PANTHER" id="PTHR11668:SF194">
    <property type="entry name" value="SERINE_THREONINE-PROTEIN PHOSPHATASE-RELATED"/>
    <property type="match status" value="1"/>
</dbReference>
<dbReference type="Proteomes" id="UP000887581">
    <property type="component" value="Unplaced"/>
</dbReference>
<keyword evidence="4" id="KW-1185">Reference proteome</keyword>
<name>A0A915PNJ0_9BILA</name>
<dbReference type="InterPro" id="IPR029052">
    <property type="entry name" value="Metallo-depent_PP-like"/>
</dbReference>
<dbReference type="PRINTS" id="PR00114">
    <property type="entry name" value="STPHPHTASE"/>
</dbReference>
<dbReference type="Pfam" id="PF00149">
    <property type="entry name" value="Metallophos"/>
    <property type="match status" value="1"/>
</dbReference>
<comment type="similarity">
    <text evidence="1">Belongs to the PPP phosphatase family.</text>
</comment>
<accession>A0A915PNJ0</accession>
<dbReference type="WBParaSite" id="sdigi.contig2.g333.t1">
    <property type="protein sequence ID" value="sdigi.contig2.g333.t1"/>
    <property type="gene ID" value="sdigi.contig2.g333"/>
</dbReference>
<dbReference type="InterPro" id="IPR004843">
    <property type="entry name" value="Calcineurin-like_PHP"/>
</dbReference>
<dbReference type="AlphaFoldDB" id="A0A915PNJ0"/>
<dbReference type="GO" id="GO:0005737">
    <property type="term" value="C:cytoplasm"/>
    <property type="evidence" value="ECO:0007669"/>
    <property type="project" value="TreeGrafter"/>
</dbReference>
<evidence type="ECO:0000313" key="4">
    <source>
        <dbReference type="Proteomes" id="UP000887581"/>
    </source>
</evidence>
<comment type="catalytic activity">
    <reaction evidence="1">
        <text>O-phospho-L-threonyl-[protein] + H2O = L-threonyl-[protein] + phosphate</text>
        <dbReference type="Rhea" id="RHEA:47004"/>
        <dbReference type="Rhea" id="RHEA-COMP:11060"/>
        <dbReference type="Rhea" id="RHEA-COMP:11605"/>
        <dbReference type="ChEBI" id="CHEBI:15377"/>
        <dbReference type="ChEBI" id="CHEBI:30013"/>
        <dbReference type="ChEBI" id="CHEBI:43474"/>
        <dbReference type="ChEBI" id="CHEBI:61977"/>
        <dbReference type="EC" id="3.1.3.16"/>
    </reaction>
</comment>
<feature type="region of interest" description="Disordered" evidence="2">
    <location>
        <begin position="387"/>
        <end position="466"/>
    </location>
</feature>
<keyword evidence="1" id="KW-0378">Hydrolase</keyword>
<evidence type="ECO:0000313" key="5">
    <source>
        <dbReference type="WBParaSite" id="sdigi.contig2.g333.t1"/>
    </source>
</evidence>
<evidence type="ECO:0000256" key="2">
    <source>
        <dbReference type="SAM" id="MobiDB-lite"/>
    </source>
</evidence>
<organism evidence="4 5">
    <name type="scientific">Setaria digitata</name>
    <dbReference type="NCBI Taxonomy" id="48799"/>
    <lineage>
        <taxon>Eukaryota</taxon>
        <taxon>Metazoa</taxon>
        <taxon>Ecdysozoa</taxon>
        <taxon>Nematoda</taxon>
        <taxon>Chromadorea</taxon>
        <taxon>Rhabditida</taxon>
        <taxon>Spirurina</taxon>
        <taxon>Spiruromorpha</taxon>
        <taxon>Filarioidea</taxon>
        <taxon>Setariidae</taxon>
        <taxon>Setaria</taxon>
    </lineage>
</organism>
<proteinExistence type="inferred from homology"/>
<dbReference type="PANTHER" id="PTHR11668">
    <property type="entry name" value="SERINE/THREONINE PROTEIN PHOSPHATASE"/>
    <property type="match status" value="1"/>
</dbReference>
<dbReference type="InterPro" id="IPR006186">
    <property type="entry name" value="Ser/Thr-sp_prot-phosphatase"/>
</dbReference>
<evidence type="ECO:0000259" key="3">
    <source>
        <dbReference type="PROSITE" id="PS00125"/>
    </source>
</evidence>
<dbReference type="GO" id="GO:0004722">
    <property type="term" value="F:protein serine/threonine phosphatase activity"/>
    <property type="evidence" value="ECO:0007669"/>
    <property type="project" value="UniProtKB-EC"/>
</dbReference>